<dbReference type="InterPro" id="IPR029044">
    <property type="entry name" value="Nucleotide-diphossugar_trans"/>
</dbReference>
<name>A0ABU8BXD4_9RHOB</name>
<dbReference type="PANTHER" id="PTHR21461:SF69">
    <property type="entry name" value="GLYCOSYLTRANSFERASE FAMILY 92 PROTEIN"/>
    <property type="match status" value="1"/>
</dbReference>
<keyword evidence="2" id="KW-0812">Transmembrane</keyword>
<evidence type="ECO:0000256" key="1">
    <source>
        <dbReference type="ARBA" id="ARBA00004167"/>
    </source>
</evidence>
<evidence type="ECO:0000313" key="6">
    <source>
        <dbReference type="Proteomes" id="UP001431963"/>
    </source>
</evidence>
<dbReference type="SUPFAM" id="SSF53448">
    <property type="entry name" value="Nucleotide-diphospho-sugar transferases"/>
    <property type="match status" value="1"/>
</dbReference>
<dbReference type="EC" id="2.4.-.-" evidence="5"/>
<proteinExistence type="predicted"/>
<gene>
    <name evidence="5" type="ORF">V6590_14455</name>
</gene>
<keyword evidence="5" id="KW-0808">Transferase</keyword>
<keyword evidence="6" id="KW-1185">Reference proteome</keyword>
<dbReference type="RefSeq" id="WP_335424310.1">
    <property type="nucleotide sequence ID" value="NZ_JBALHR010000009.1"/>
</dbReference>
<feature type="region of interest" description="Disordered" evidence="4">
    <location>
        <begin position="175"/>
        <end position="194"/>
    </location>
</feature>
<comment type="subcellular location">
    <subcellularLocation>
        <location evidence="1">Membrane</location>
        <topology evidence="1">Single-pass membrane protein</topology>
    </subcellularLocation>
</comment>
<reference evidence="5" key="1">
    <citation type="submission" date="2024-02" db="EMBL/GenBank/DDBJ databases">
        <title>Genome sequences of strain Gemmobacter sp. JM10B15.</title>
        <authorList>
            <person name="Zhang M."/>
        </authorList>
    </citation>
    <scope>NUCLEOTIDE SEQUENCE</scope>
    <source>
        <strain evidence="5">JM10B15</strain>
    </source>
</reference>
<dbReference type="GO" id="GO:0016757">
    <property type="term" value="F:glycosyltransferase activity"/>
    <property type="evidence" value="ECO:0007669"/>
    <property type="project" value="UniProtKB-KW"/>
</dbReference>
<evidence type="ECO:0000256" key="2">
    <source>
        <dbReference type="ARBA" id="ARBA00022692"/>
    </source>
</evidence>
<dbReference type="EMBL" id="JBALHR010000009">
    <property type="protein sequence ID" value="MEH7829354.1"/>
    <property type="molecule type" value="Genomic_DNA"/>
</dbReference>
<sequence length="347" mass="38573">MPNLKILSFTCVRNEGPYLLEWIAYHRLMGVTDFVIFSNDCDDGSDRLLNALAAAGVVIHRPQQAQPGKSVQWQALTAVAQDRLTRGFDWALFSDVDEFPVVHVGQHRLADLVAALPAGADAVTLPWRLFGANGRARLENVPVTRQFTRSAPPDLTHPIAGRYFKTLYRPDAFQKPGVHRPRARPRQALPHWHDGSGQRLPDSFAAQEAQIALPGLAAGRALAEMHHYSTRSAAAFLVKADRGLANRRTKRIDLSYWVERNFNTQPNTAIARWADALDAELAALMALPGIAELHRACFAWHQARFAELVATPDGYRLFCDCLHAADSAALPRDLAMELYGIYASIRR</sequence>
<evidence type="ECO:0000313" key="5">
    <source>
        <dbReference type="EMBL" id="MEH7829354.1"/>
    </source>
</evidence>
<evidence type="ECO:0000256" key="4">
    <source>
        <dbReference type="SAM" id="MobiDB-lite"/>
    </source>
</evidence>
<keyword evidence="3" id="KW-0472">Membrane</keyword>
<accession>A0ABU8BXD4</accession>
<dbReference type="PANTHER" id="PTHR21461">
    <property type="entry name" value="GLYCOSYLTRANSFERASE FAMILY 92 PROTEIN"/>
    <property type="match status" value="1"/>
</dbReference>
<comment type="caution">
    <text evidence="5">The sequence shown here is derived from an EMBL/GenBank/DDBJ whole genome shotgun (WGS) entry which is preliminary data.</text>
</comment>
<dbReference type="Pfam" id="PF13704">
    <property type="entry name" value="Glyco_tranf_2_4"/>
    <property type="match status" value="1"/>
</dbReference>
<organism evidence="5 6">
    <name type="scientific">Gemmobacter denitrificans</name>
    <dbReference type="NCBI Taxonomy" id="3123040"/>
    <lineage>
        <taxon>Bacteria</taxon>
        <taxon>Pseudomonadati</taxon>
        <taxon>Pseudomonadota</taxon>
        <taxon>Alphaproteobacteria</taxon>
        <taxon>Rhodobacterales</taxon>
        <taxon>Paracoccaceae</taxon>
        <taxon>Gemmobacter</taxon>
    </lineage>
</organism>
<protein>
    <submittedName>
        <fullName evidence="5">Glycosyltransferase family 2 protein</fullName>
        <ecNumber evidence="5">2.4.-.-</ecNumber>
    </submittedName>
</protein>
<keyword evidence="5" id="KW-0328">Glycosyltransferase</keyword>
<keyword evidence="3" id="KW-1133">Transmembrane helix</keyword>
<evidence type="ECO:0000256" key="3">
    <source>
        <dbReference type="ARBA" id="ARBA00022989"/>
    </source>
</evidence>
<dbReference type="Proteomes" id="UP001431963">
    <property type="component" value="Unassembled WGS sequence"/>
</dbReference>